<evidence type="ECO:0000256" key="8">
    <source>
        <dbReference type="ARBA" id="ARBA00023157"/>
    </source>
</evidence>
<dbReference type="AlphaFoldDB" id="A0A7Y7U7D2"/>
<keyword evidence="5" id="KW-0378">Hydrolase</keyword>
<dbReference type="SUPFAM" id="SSF55486">
    <property type="entry name" value="Metalloproteases ('zincins'), catalytic domain"/>
    <property type="match status" value="1"/>
</dbReference>
<gene>
    <name evidence="12" type="ORF">HW554_14380</name>
</gene>
<dbReference type="NCBIfam" id="TIGR04183">
    <property type="entry name" value="Por_Secre_tail"/>
    <property type="match status" value="1"/>
</dbReference>
<keyword evidence="4 9" id="KW-0732">Signal</keyword>
<evidence type="ECO:0000256" key="7">
    <source>
        <dbReference type="ARBA" id="ARBA00023049"/>
    </source>
</evidence>
<accession>A0A7Y7U7D2</accession>
<reference evidence="12 13" key="1">
    <citation type="submission" date="2020-05" db="EMBL/GenBank/DDBJ databases">
        <title>Hymenobacter terrestris sp. nov. and Hymenobacter lapidiphilus sp. nov., isolated from regoliths in Antarctica.</title>
        <authorList>
            <person name="Sedlacek I."/>
            <person name="Pantucek R."/>
            <person name="Zeman M."/>
            <person name="Holochova P."/>
            <person name="Kralova S."/>
            <person name="Stankova E."/>
            <person name="Sedo O."/>
            <person name="Micenkova L."/>
            <person name="Svec P."/>
            <person name="Gupta V."/>
            <person name="Sood U."/>
            <person name="Korpole U.S."/>
            <person name="Lal R."/>
        </authorList>
    </citation>
    <scope>NUCLEOTIDE SEQUENCE [LARGE SCALE GENOMIC DNA]</scope>
    <source>
        <strain evidence="12 13">P5342</strain>
    </source>
</reference>
<organism evidence="12 13">
    <name type="scientific">Hymenobacter lapidiphilus</name>
    <dbReference type="NCBI Taxonomy" id="2608003"/>
    <lineage>
        <taxon>Bacteria</taxon>
        <taxon>Pseudomonadati</taxon>
        <taxon>Bacteroidota</taxon>
        <taxon>Cytophagia</taxon>
        <taxon>Cytophagales</taxon>
        <taxon>Hymenobacteraceae</taxon>
        <taxon>Hymenobacter</taxon>
    </lineage>
</organism>
<evidence type="ECO:0000256" key="4">
    <source>
        <dbReference type="ARBA" id="ARBA00022729"/>
    </source>
</evidence>
<dbReference type="InterPro" id="IPR026444">
    <property type="entry name" value="Secre_tail"/>
</dbReference>
<evidence type="ECO:0000256" key="1">
    <source>
        <dbReference type="ARBA" id="ARBA00008721"/>
    </source>
</evidence>
<protein>
    <submittedName>
        <fullName evidence="12">T9SS type A sorting domain-containing protein</fullName>
    </submittedName>
</protein>
<keyword evidence="8" id="KW-1015">Disulfide bond</keyword>
<keyword evidence="3" id="KW-0479">Metal-binding</keyword>
<dbReference type="RefSeq" id="WP_176909268.1">
    <property type="nucleotide sequence ID" value="NZ_JABKAU010000028.1"/>
</dbReference>
<dbReference type="Pfam" id="PF05572">
    <property type="entry name" value="Peptidase_M43"/>
    <property type="match status" value="1"/>
</dbReference>
<name>A0A7Y7U7D2_9BACT</name>
<keyword evidence="7" id="KW-0482">Metalloprotease</keyword>
<sequence length="426" mass="45191">MKRTFYSLAFALSGLTAISASAQSSSMSRMTEKTDQQLQNRGCAAMEVFDRQLAADPQMAGRVAEIEARTSRFVANPVANRAAVVGPVTIPVVVHVLYSTATQNVSDAQVQAQIDVLNQDFAKTNTDASLIPAAFAGAAASTNIRFVLAKRSPSGGATTGIIRKSTRVKSWSTNDAVKQSKRGGDDAWPTDQYLNIWVCALGNGLLGYAQFPGGAASTDGVVVLYSSLPGGSSAPYDKGRTATHEVGHWLNLRHIWGDASCGNDLVSDTPTQQTSNYGCPSFPKVTCSNGPNGDMFMNYMDYTDDACMYMFSTGQSTRMDALFASGGARASLLTSDGDTAPLAATATAETLTVFPNPTDGQLSIRTGLDTPAAGWEMKVYDLRGLEMPQARPTAAGSLDVSALPAGLYHLMMTNGKSVQHQSFRKQ</sequence>
<evidence type="ECO:0000256" key="6">
    <source>
        <dbReference type="ARBA" id="ARBA00022833"/>
    </source>
</evidence>
<feature type="chain" id="PRO_5030628169" evidence="9">
    <location>
        <begin position="23"/>
        <end position="426"/>
    </location>
</feature>
<dbReference type="EMBL" id="JABKAU010000028">
    <property type="protein sequence ID" value="NVO32400.1"/>
    <property type="molecule type" value="Genomic_DNA"/>
</dbReference>
<dbReference type="Proteomes" id="UP000565521">
    <property type="component" value="Unassembled WGS sequence"/>
</dbReference>
<dbReference type="InterPro" id="IPR008754">
    <property type="entry name" value="Peptidase_M43"/>
</dbReference>
<feature type="domain" description="Peptidase M43 pregnancy-associated plasma-A" evidence="10">
    <location>
        <begin position="185"/>
        <end position="322"/>
    </location>
</feature>
<evidence type="ECO:0000259" key="11">
    <source>
        <dbReference type="Pfam" id="PF18962"/>
    </source>
</evidence>
<evidence type="ECO:0000256" key="9">
    <source>
        <dbReference type="SAM" id="SignalP"/>
    </source>
</evidence>
<comment type="similarity">
    <text evidence="1">Belongs to the peptidase M43B family.</text>
</comment>
<keyword evidence="2" id="KW-0645">Protease</keyword>
<dbReference type="GO" id="GO:0046872">
    <property type="term" value="F:metal ion binding"/>
    <property type="evidence" value="ECO:0007669"/>
    <property type="project" value="UniProtKB-KW"/>
</dbReference>
<feature type="signal peptide" evidence="9">
    <location>
        <begin position="1"/>
        <end position="22"/>
    </location>
</feature>
<dbReference type="GO" id="GO:0008237">
    <property type="term" value="F:metallopeptidase activity"/>
    <property type="evidence" value="ECO:0007669"/>
    <property type="project" value="UniProtKB-KW"/>
</dbReference>
<dbReference type="PANTHER" id="PTHR47466">
    <property type="match status" value="1"/>
</dbReference>
<evidence type="ECO:0000256" key="3">
    <source>
        <dbReference type="ARBA" id="ARBA00022723"/>
    </source>
</evidence>
<evidence type="ECO:0000256" key="2">
    <source>
        <dbReference type="ARBA" id="ARBA00022670"/>
    </source>
</evidence>
<evidence type="ECO:0000313" key="12">
    <source>
        <dbReference type="EMBL" id="NVO32400.1"/>
    </source>
</evidence>
<comment type="caution">
    <text evidence="12">The sequence shown here is derived from an EMBL/GenBank/DDBJ whole genome shotgun (WGS) entry which is preliminary data.</text>
</comment>
<feature type="domain" description="Secretion system C-terminal sorting" evidence="11">
    <location>
        <begin position="353"/>
        <end position="419"/>
    </location>
</feature>
<keyword evidence="6" id="KW-0862">Zinc</keyword>
<dbReference type="Gene3D" id="3.40.390.10">
    <property type="entry name" value="Collagenase (Catalytic Domain)"/>
    <property type="match status" value="1"/>
</dbReference>
<evidence type="ECO:0000259" key="10">
    <source>
        <dbReference type="Pfam" id="PF05572"/>
    </source>
</evidence>
<dbReference type="GO" id="GO:0006508">
    <property type="term" value="P:proteolysis"/>
    <property type="evidence" value="ECO:0007669"/>
    <property type="project" value="UniProtKB-KW"/>
</dbReference>
<evidence type="ECO:0000313" key="13">
    <source>
        <dbReference type="Proteomes" id="UP000565521"/>
    </source>
</evidence>
<evidence type="ECO:0000256" key="5">
    <source>
        <dbReference type="ARBA" id="ARBA00022801"/>
    </source>
</evidence>
<proteinExistence type="inferred from homology"/>
<keyword evidence="13" id="KW-1185">Reference proteome</keyword>
<dbReference type="Pfam" id="PF18962">
    <property type="entry name" value="Por_Secre_tail"/>
    <property type="match status" value="1"/>
</dbReference>
<dbReference type="PANTHER" id="PTHR47466:SF1">
    <property type="entry name" value="METALLOPROTEASE MEP1 (AFU_ORTHOLOGUE AFUA_1G07730)-RELATED"/>
    <property type="match status" value="1"/>
</dbReference>
<dbReference type="CDD" id="cd04275">
    <property type="entry name" value="ZnMc_pappalysin_like"/>
    <property type="match status" value="1"/>
</dbReference>
<dbReference type="InterPro" id="IPR024079">
    <property type="entry name" value="MetalloPept_cat_dom_sf"/>
</dbReference>